<evidence type="ECO:0000313" key="2">
    <source>
        <dbReference type="EMBL" id="GAP33361.1"/>
    </source>
</evidence>
<dbReference type="EMBL" id="BBYQ01000250">
    <property type="protein sequence ID" value="GAP33361.1"/>
    <property type="molecule type" value="Genomic_DNA"/>
</dbReference>
<dbReference type="Proteomes" id="UP000037179">
    <property type="component" value="Unassembled WGS sequence"/>
</dbReference>
<evidence type="ECO:0000313" key="3">
    <source>
        <dbReference type="Proteomes" id="UP000037179"/>
    </source>
</evidence>
<accession>A0ABC9Z6Y6</accession>
<keyword evidence="1" id="KW-0472">Membrane</keyword>
<comment type="caution">
    <text evidence="2">The sequence shown here is derived from an EMBL/GenBank/DDBJ whole genome shotgun (WGS) entry which is preliminary data.</text>
</comment>
<keyword evidence="1" id="KW-0812">Transmembrane</keyword>
<reference evidence="2 3" key="2">
    <citation type="journal article" date="2016" name="Genome Announc.">
        <title>Draft Genome Sequence of Erythromycin- and Oxytetracycline-Sensitive Nocardia seriolae Strain U-1 (NBRC 110359).</title>
        <authorList>
            <person name="Imajoh M."/>
            <person name="Sukeda M."/>
            <person name="Shimizu M."/>
            <person name="Yamane J."/>
            <person name="Ohnishi K."/>
            <person name="Oshima S."/>
        </authorList>
    </citation>
    <scope>NUCLEOTIDE SEQUENCE [LARGE SCALE GENOMIC DNA]</scope>
    <source>
        <strain evidence="2 3">U-1</strain>
    </source>
</reference>
<keyword evidence="1" id="KW-1133">Transmembrane helix</keyword>
<sequence length="144" mass="14911">MRIVGERYAAQGVREIVVEAEEAAEAVLAGEAVGGVDAAGLAAEVGQLLENRYREASFGQLVCDGQARGTGSEYRHGAAGLGMGPAAGGSECQCCRHASRLGCRLDELSSCPAHVCLRPGGIQLAAMLITILALNVLFPSIFRP</sequence>
<keyword evidence="3" id="KW-1185">Reference proteome</keyword>
<name>A0ABC9Z6Y6_9NOCA</name>
<reference evidence="3" key="1">
    <citation type="submission" date="2015-07" db="EMBL/GenBank/DDBJ databases">
        <title>Nocardia seriolae U-1 whole genome shotgun sequence.</title>
        <authorList>
            <person name="Imajoh M."/>
            <person name="Fukumoto Y."/>
            <person name="Sukeda M."/>
            <person name="Yamane J."/>
            <person name="Yamasaki K."/>
            <person name="Shimizu M."/>
            <person name="Ohnishi K."/>
            <person name="Oshima S."/>
        </authorList>
    </citation>
    <scope>NUCLEOTIDE SEQUENCE [LARGE SCALE GENOMIC DNA]</scope>
    <source>
        <strain evidence="3">U-1</strain>
    </source>
</reference>
<proteinExistence type="predicted"/>
<gene>
    <name evidence="2" type="ORF">NSK11_contig00250-0006</name>
</gene>
<dbReference type="AlphaFoldDB" id="A0ABC9Z6Y6"/>
<protein>
    <submittedName>
        <fullName evidence="2">Glucokinase</fullName>
    </submittedName>
</protein>
<organism evidence="2 3">
    <name type="scientific">Nocardia seriolae</name>
    <dbReference type="NCBI Taxonomy" id="37332"/>
    <lineage>
        <taxon>Bacteria</taxon>
        <taxon>Bacillati</taxon>
        <taxon>Actinomycetota</taxon>
        <taxon>Actinomycetes</taxon>
        <taxon>Mycobacteriales</taxon>
        <taxon>Nocardiaceae</taxon>
        <taxon>Nocardia</taxon>
    </lineage>
</organism>
<evidence type="ECO:0000256" key="1">
    <source>
        <dbReference type="SAM" id="Phobius"/>
    </source>
</evidence>
<feature type="transmembrane region" description="Helical" evidence="1">
    <location>
        <begin position="124"/>
        <end position="142"/>
    </location>
</feature>